<protein>
    <recommendedName>
        <fullName evidence="4">Histone-lysine N-methyltransferase SETMAR</fullName>
    </recommendedName>
</protein>
<evidence type="ECO:0000313" key="2">
    <source>
        <dbReference type="EMBL" id="KYM77668.1"/>
    </source>
</evidence>
<feature type="signal peptide" evidence="1">
    <location>
        <begin position="1"/>
        <end position="28"/>
    </location>
</feature>
<dbReference type="Proteomes" id="UP000078540">
    <property type="component" value="Unassembled WGS sequence"/>
</dbReference>
<organism evidence="2 3">
    <name type="scientific">Atta colombica</name>
    <dbReference type="NCBI Taxonomy" id="520822"/>
    <lineage>
        <taxon>Eukaryota</taxon>
        <taxon>Metazoa</taxon>
        <taxon>Ecdysozoa</taxon>
        <taxon>Arthropoda</taxon>
        <taxon>Hexapoda</taxon>
        <taxon>Insecta</taxon>
        <taxon>Pterygota</taxon>
        <taxon>Neoptera</taxon>
        <taxon>Endopterygota</taxon>
        <taxon>Hymenoptera</taxon>
        <taxon>Apocrita</taxon>
        <taxon>Aculeata</taxon>
        <taxon>Formicoidea</taxon>
        <taxon>Formicidae</taxon>
        <taxon>Myrmicinae</taxon>
        <taxon>Atta</taxon>
    </lineage>
</organism>
<dbReference type="EMBL" id="KQ976692">
    <property type="protein sequence ID" value="KYM77668.1"/>
    <property type="molecule type" value="Genomic_DNA"/>
</dbReference>
<evidence type="ECO:0000313" key="3">
    <source>
        <dbReference type="Proteomes" id="UP000078540"/>
    </source>
</evidence>
<keyword evidence="1" id="KW-0732">Signal</keyword>
<evidence type="ECO:0008006" key="4">
    <source>
        <dbReference type="Google" id="ProtNLM"/>
    </source>
</evidence>
<dbReference type="AlphaFoldDB" id="A0A195AZK1"/>
<accession>A0A195AZK1</accession>
<evidence type="ECO:0000256" key="1">
    <source>
        <dbReference type="SAM" id="SignalP"/>
    </source>
</evidence>
<sequence length="178" mass="20813">MIRKVKGRTFFIFHLSLLLKETLDKVYPLEDPINVQYNKDNNNQVILKCKAFLTQIAKDSGINDQYTIYPMHKVERNKHVSTVEITRELGIDHKIILNHLHKAGYNKERREGTSNRKTWIDEEEGDVVCMLLKIYNKKSNIQCALIVYALDNIISSVKKMYILLLIGSRSLKFDFKLN</sequence>
<reference evidence="2 3" key="1">
    <citation type="submission" date="2015-09" db="EMBL/GenBank/DDBJ databases">
        <title>Atta colombica WGS genome.</title>
        <authorList>
            <person name="Nygaard S."/>
            <person name="Hu H."/>
            <person name="Boomsma J."/>
            <person name="Zhang G."/>
        </authorList>
    </citation>
    <scope>NUCLEOTIDE SEQUENCE [LARGE SCALE GENOMIC DNA]</scope>
    <source>
        <strain evidence="2">Treedump-2</strain>
        <tissue evidence="2">Whole body</tissue>
    </source>
</reference>
<gene>
    <name evidence="2" type="ORF">ALC53_11678</name>
</gene>
<keyword evidence="3" id="KW-1185">Reference proteome</keyword>
<feature type="chain" id="PRO_5008269196" description="Histone-lysine N-methyltransferase SETMAR" evidence="1">
    <location>
        <begin position="29"/>
        <end position="178"/>
    </location>
</feature>
<proteinExistence type="predicted"/>
<name>A0A195AZK1_9HYME</name>
<dbReference type="STRING" id="520822.A0A195AZK1"/>